<keyword evidence="4" id="KW-1185">Reference proteome</keyword>
<dbReference type="Proteomes" id="UP000809137">
    <property type="component" value="Unassembled WGS sequence"/>
</dbReference>
<dbReference type="InterPro" id="IPR010982">
    <property type="entry name" value="Lambda_DNA-bd_dom_sf"/>
</dbReference>
<dbReference type="RefSeq" id="WP_203025518.1">
    <property type="nucleotide sequence ID" value="NZ_JAFCXS010000003.1"/>
</dbReference>
<dbReference type="Gene3D" id="2.60.120.10">
    <property type="entry name" value="Jelly Rolls"/>
    <property type="match status" value="1"/>
</dbReference>
<dbReference type="SMART" id="SM00530">
    <property type="entry name" value="HTH_XRE"/>
    <property type="match status" value="1"/>
</dbReference>
<dbReference type="CDD" id="cd00093">
    <property type="entry name" value="HTH_XRE"/>
    <property type="match status" value="1"/>
</dbReference>
<evidence type="ECO:0000259" key="2">
    <source>
        <dbReference type="PROSITE" id="PS50943"/>
    </source>
</evidence>
<evidence type="ECO:0000313" key="3">
    <source>
        <dbReference type="EMBL" id="MBM0747210.1"/>
    </source>
</evidence>
<sequence length="187" mass="20872">MSVTETDNRLALRFAELREQQGWSLDELAQATGISRASLSRIERAETSPTAALLNRLCLAYGVTMSRLLQEVEDETLLLIKADQQTCWRDPDSGFQRRTLSPPARQFKTELIEGVLPPGAHIYYDTPPLQGLEQHIWLQSGGLTIVMEQQRWTLAAGDCLRFHLTGRSAFSADAQAGARYILAVCKP</sequence>
<dbReference type="InterPro" id="IPR001387">
    <property type="entry name" value="Cro/C1-type_HTH"/>
</dbReference>
<gene>
    <name evidence="3" type="ORF">JJB79_07260</name>
</gene>
<keyword evidence="1" id="KW-0238">DNA-binding</keyword>
<evidence type="ECO:0000313" key="4">
    <source>
        <dbReference type="Proteomes" id="UP000809137"/>
    </source>
</evidence>
<organism evidence="3 4">
    <name type="scientific">Pantoea eucrina</name>
    <dbReference type="NCBI Taxonomy" id="472693"/>
    <lineage>
        <taxon>Bacteria</taxon>
        <taxon>Pseudomonadati</taxon>
        <taxon>Pseudomonadota</taxon>
        <taxon>Gammaproteobacteria</taxon>
        <taxon>Enterobacterales</taxon>
        <taxon>Erwiniaceae</taxon>
        <taxon>Pantoea</taxon>
    </lineage>
</organism>
<proteinExistence type="predicted"/>
<accession>A0ABS1Z493</accession>
<dbReference type="Gene3D" id="1.10.260.40">
    <property type="entry name" value="lambda repressor-like DNA-binding domains"/>
    <property type="match status" value="1"/>
</dbReference>
<dbReference type="PANTHER" id="PTHR46797">
    <property type="entry name" value="HTH-TYPE TRANSCRIPTIONAL REGULATOR"/>
    <property type="match status" value="1"/>
</dbReference>
<dbReference type="SUPFAM" id="SSF47413">
    <property type="entry name" value="lambda repressor-like DNA-binding domains"/>
    <property type="match status" value="1"/>
</dbReference>
<name>A0ABS1Z493_9GAMM</name>
<dbReference type="CDD" id="cd02209">
    <property type="entry name" value="cupin_XRE_C"/>
    <property type="match status" value="1"/>
</dbReference>
<feature type="domain" description="HTH cro/C1-type" evidence="2">
    <location>
        <begin position="14"/>
        <end position="68"/>
    </location>
</feature>
<dbReference type="SUPFAM" id="SSF51182">
    <property type="entry name" value="RmlC-like cupins"/>
    <property type="match status" value="1"/>
</dbReference>
<dbReference type="PANTHER" id="PTHR46797:SF10">
    <property type="entry name" value="BLR1115 PROTEIN"/>
    <property type="match status" value="1"/>
</dbReference>
<dbReference type="Pfam" id="PF01381">
    <property type="entry name" value="HTH_3"/>
    <property type="match status" value="1"/>
</dbReference>
<dbReference type="InterPro" id="IPR050807">
    <property type="entry name" value="TransReg_Diox_bact_type"/>
</dbReference>
<dbReference type="EMBL" id="JAFCXS010000003">
    <property type="protein sequence ID" value="MBM0747210.1"/>
    <property type="molecule type" value="Genomic_DNA"/>
</dbReference>
<reference evidence="3 4" key="1">
    <citation type="submission" date="2021-01" db="EMBL/GenBank/DDBJ databases">
        <title>Complete genome sequence of Pantoea eucrina OB49, a heavy metal tolerant bacterium with PGPR potential isolated from wheat in Algeria.</title>
        <authorList>
            <person name="Lekired A."/>
            <person name="Ouzari I.H."/>
        </authorList>
    </citation>
    <scope>NUCLEOTIDE SEQUENCE [LARGE SCALE GENOMIC DNA]</scope>
    <source>
        <strain evidence="3 4">OB49</strain>
    </source>
</reference>
<dbReference type="PROSITE" id="PS50943">
    <property type="entry name" value="HTH_CROC1"/>
    <property type="match status" value="1"/>
</dbReference>
<protein>
    <submittedName>
        <fullName evidence="3">Helix-turn-helix domain-containing protein</fullName>
    </submittedName>
</protein>
<dbReference type="InterPro" id="IPR014710">
    <property type="entry name" value="RmlC-like_jellyroll"/>
</dbReference>
<comment type="caution">
    <text evidence="3">The sequence shown here is derived from an EMBL/GenBank/DDBJ whole genome shotgun (WGS) entry which is preliminary data.</text>
</comment>
<evidence type="ECO:0000256" key="1">
    <source>
        <dbReference type="ARBA" id="ARBA00023125"/>
    </source>
</evidence>
<dbReference type="InterPro" id="IPR011051">
    <property type="entry name" value="RmlC_Cupin_sf"/>
</dbReference>